<evidence type="ECO:0000256" key="2">
    <source>
        <dbReference type="ARBA" id="ARBA00023002"/>
    </source>
</evidence>
<accession>A0A515DA08</accession>
<feature type="domain" description="4Fe-4S ferredoxin-type" evidence="3">
    <location>
        <begin position="617"/>
        <end position="648"/>
    </location>
</feature>
<evidence type="ECO:0000313" key="4">
    <source>
        <dbReference type="EMBL" id="QDL37248.1"/>
    </source>
</evidence>
<dbReference type="OrthoDB" id="9804603at2"/>
<name>A0A515DA08_9BURK</name>
<dbReference type="PANTHER" id="PTHR43710">
    <property type="entry name" value="2-HYDROXYACYL-COA LYASE"/>
    <property type="match status" value="1"/>
</dbReference>
<evidence type="ECO:0000256" key="1">
    <source>
        <dbReference type="ARBA" id="ARBA00022723"/>
    </source>
</evidence>
<dbReference type="CDD" id="cd02008">
    <property type="entry name" value="TPP_IOR_alpha"/>
    <property type="match status" value="1"/>
</dbReference>
<protein>
    <submittedName>
        <fullName evidence="4">Indolepyruvate ferredoxin oxidoreductase subunit alpha</fullName>
    </submittedName>
</protein>
<evidence type="ECO:0000313" key="5">
    <source>
        <dbReference type="Proteomes" id="UP000316798"/>
    </source>
</evidence>
<keyword evidence="4" id="KW-0670">Pyruvate</keyword>
<reference evidence="4 5" key="1">
    <citation type="submission" date="2019-01" db="EMBL/GenBank/DDBJ databases">
        <title>Genomic insights into a novel species Rhodoferax sp.</title>
        <authorList>
            <person name="Jin L."/>
        </authorList>
    </citation>
    <scope>NUCLEOTIDE SEQUENCE [LARGE SCALE GENOMIC DNA]</scope>
    <source>
        <strain evidence="4 5">CHu59-6-5</strain>
    </source>
</reference>
<dbReference type="GO" id="GO:0016491">
    <property type="term" value="F:oxidoreductase activity"/>
    <property type="evidence" value="ECO:0007669"/>
    <property type="project" value="UniProtKB-KW"/>
</dbReference>
<dbReference type="Pfam" id="PF02775">
    <property type="entry name" value="TPP_enzyme_C"/>
    <property type="match status" value="1"/>
</dbReference>
<dbReference type="Proteomes" id="UP000316798">
    <property type="component" value="Chromosome"/>
</dbReference>
<proteinExistence type="predicted"/>
<dbReference type="AlphaFoldDB" id="A0A515DA08"/>
<gene>
    <name evidence="4" type="ORF">EUB48_08110</name>
</gene>
<dbReference type="InterPro" id="IPR045025">
    <property type="entry name" value="HACL1-like"/>
</dbReference>
<dbReference type="Gene3D" id="3.40.50.970">
    <property type="match status" value="2"/>
</dbReference>
<evidence type="ECO:0000259" key="3">
    <source>
        <dbReference type="PROSITE" id="PS51379"/>
    </source>
</evidence>
<keyword evidence="1" id="KW-0479">Metal-binding</keyword>
<organism evidence="4 5">
    <name type="scientific">Rhodoferax sediminis</name>
    <dbReference type="NCBI Taxonomy" id="2509614"/>
    <lineage>
        <taxon>Bacteria</taxon>
        <taxon>Pseudomonadati</taxon>
        <taxon>Pseudomonadota</taxon>
        <taxon>Betaproteobacteria</taxon>
        <taxon>Burkholderiales</taxon>
        <taxon>Comamonadaceae</taxon>
        <taxon>Rhodoferax</taxon>
    </lineage>
</organism>
<dbReference type="GO" id="GO:0046872">
    <property type="term" value="F:metal ion binding"/>
    <property type="evidence" value="ECO:0007669"/>
    <property type="project" value="UniProtKB-KW"/>
</dbReference>
<dbReference type="InterPro" id="IPR011766">
    <property type="entry name" value="TPP_enzyme_TPP-bd"/>
</dbReference>
<dbReference type="KEGG" id="rhf:EUB48_08110"/>
<dbReference type="InterPro" id="IPR029061">
    <property type="entry name" value="THDP-binding"/>
</dbReference>
<keyword evidence="2" id="KW-0560">Oxidoreductase</keyword>
<keyword evidence="5" id="KW-1185">Reference proteome</keyword>
<dbReference type="SUPFAM" id="SSF52518">
    <property type="entry name" value="Thiamin diphosphate-binding fold (THDP-binding)"/>
    <property type="match status" value="2"/>
</dbReference>
<dbReference type="CDD" id="cd07034">
    <property type="entry name" value="TPP_PYR_PFOR_IOR-alpha_like"/>
    <property type="match status" value="1"/>
</dbReference>
<dbReference type="GO" id="GO:0030976">
    <property type="term" value="F:thiamine pyrophosphate binding"/>
    <property type="evidence" value="ECO:0007669"/>
    <property type="project" value="InterPro"/>
</dbReference>
<dbReference type="EMBL" id="CP035503">
    <property type="protein sequence ID" value="QDL37248.1"/>
    <property type="molecule type" value="Genomic_DNA"/>
</dbReference>
<dbReference type="InterPro" id="IPR017896">
    <property type="entry name" value="4Fe4S_Fe-S-bd"/>
</dbReference>
<dbReference type="PANTHER" id="PTHR43710:SF5">
    <property type="entry name" value="INDOLEPYRUVATE FERREDOXIN OXIDOREDUCTASE ALPHA SUBUNIT"/>
    <property type="match status" value="1"/>
</dbReference>
<dbReference type="InterPro" id="IPR002880">
    <property type="entry name" value="Pyrv_Fd/Flavodoxin_OxRdtase_N"/>
</dbReference>
<dbReference type="GO" id="GO:0044281">
    <property type="term" value="P:small molecule metabolic process"/>
    <property type="evidence" value="ECO:0007669"/>
    <property type="project" value="UniProtKB-ARBA"/>
</dbReference>
<sequence length="721" mass="77402">MAERSFVEEVKKLRLGAGEVFRGEGILAVTKALLESGVAYVAGYQGAPISHLMDVLADAQDILAEHGIRFENSASEATAAATLAASVNYPLRGAVTFKSTVGTNVASDALANLASGGVTGGALIVVGEDYGEGSSIMQERSHAFAMKSQIWLLDPRPNLPCIVDAVKQGFELSEASHTPVMLQLRIRACHVHGEFVAADNRRSAFTVRDALETPQRDVSRIVLPPASFVHEHEKVTERWPAAVRFIEERGLNEFFAEGADDIGIVVQGGSYNTLLRALERLGVADVYGNSKIPLYVMNVAYPVIDSEVLRFCEGKRAVLMVEEGQPNFIEQNVATILRQGGATTTLHGKDILPMAGEYTASELLKGARAFLERYGRVEPVMEPTPVAAPARPAPEPEMLALAPLADSVNARPPGFCTGCPERPIFSAMKLVESELGPHHISADIGCHLFSILPPFNLGNTTMGYGLGGAGASALNAPDGKRAISVMGDGGFWHNGLTSGVANAVFNRSDNLTVIVDNSYSAATGGQDIMSSTALNPTRSTGHAIEKAVRGVGVKWVKTIRRTYDVAGMRDALKEALTTGEKGPKVLIAQSECMLNKQRREKPLVRKAVAAGKRVVRDRFGVDADTCTGDHSCIRLNGCPSLSIKPNPDPLRTDPVATVLDSCVGCGVCGEVAHAAVLCPSFYKAQIVSNPSRWDRLRQRVRAVLIGWLQEREARQRARYAF</sequence>
<dbReference type="RefSeq" id="WP_142818419.1">
    <property type="nucleotide sequence ID" value="NZ_CP035503.1"/>
</dbReference>
<dbReference type="PROSITE" id="PS51379">
    <property type="entry name" value="4FE4S_FER_2"/>
    <property type="match status" value="1"/>
</dbReference>